<dbReference type="EC" id="3.2.1.1" evidence="3"/>
<keyword evidence="6" id="KW-0106">Calcium</keyword>
<feature type="domain" description="Pullulanase carbohydrate-binding module 41" evidence="10">
    <location>
        <begin position="133"/>
        <end position="221"/>
    </location>
</feature>
<evidence type="ECO:0000259" key="10">
    <source>
        <dbReference type="Pfam" id="PF03714"/>
    </source>
</evidence>
<dbReference type="Gene3D" id="3.20.20.80">
    <property type="entry name" value="Glycosidases"/>
    <property type="match status" value="1"/>
</dbReference>
<dbReference type="SUPFAM" id="SSF49452">
    <property type="entry name" value="Starch-binding domain-like"/>
    <property type="match status" value="2"/>
</dbReference>
<accession>A0A3N1GFV6</accession>
<evidence type="ECO:0000256" key="2">
    <source>
        <dbReference type="ARBA" id="ARBA00008061"/>
    </source>
</evidence>
<evidence type="ECO:0000313" key="13">
    <source>
        <dbReference type="EMBL" id="ROP29068.1"/>
    </source>
</evidence>
<feature type="domain" description="Pullulanase N2" evidence="12">
    <location>
        <begin position="240"/>
        <end position="356"/>
    </location>
</feature>
<reference evidence="13 14" key="1">
    <citation type="submission" date="2018-11" db="EMBL/GenBank/DDBJ databases">
        <title>Sequencing the genomes of 1000 actinobacteria strains.</title>
        <authorList>
            <person name="Klenk H.-P."/>
        </authorList>
    </citation>
    <scope>NUCLEOTIDE SEQUENCE [LARGE SCALE GENOMIC DNA]</scope>
    <source>
        <strain evidence="13 14">DSM 43634</strain>
    </source>
</reference>
<dbReference type="AlphaFoldDB" id="A0A3N1GFV6"/>
<dbReference type="Pfam" id="PF17967">
    <property type="entry name" value="Pullulanase_N2"/>
    <property type="match status" value="1"/>
</dbReference>
<dbReference type="Pfam" id="PF02922">
    <property type="entry name" value="CBM_48"/>
    <property type="match status" value="1"/>
</dbReference>
<evidence type="ECO:0000256" key="6">
    <source>
        <dbReference type="ARBA" id="ARBA00022837"/>
    </source>
</evidence>
<dbReference type="Gene3D" id="2.60.40.1110">
    <property type="match status" value="2"/>
</dbReference>
<evidence type="ECO:0000256" key="8">
    <source>
        <dbReference type="ARBA" id="ARBA00030238"/>
    </source>
</evidence>
<comment type="caution">
    <text evidence="13">The sequence shown here is derived from an EMBL/GenBank/DDBJ whole genome shotgun (WGS) entry which is preliminary data.</text>
</comment>
<dbReference type="Gene3D" id="2.60.40.1130">
    <property type="entry name" value="Rab geranylgeranyltransferase alpha-subunit, insert domain"/>
    <property type="match status" value="1"/>
</dbReference>
<dbReference type="InterPro" id="IPR013784">
    <property type="entry name" value="Carb-bd-like_fold"/>
</dbReference>
<dbReference type="GO" id="GO:0004556">
    <property type="term" value="F:alpha-amylase activity"/>
    <property type="evidence" value="ECO:0007669"/>
    <property type="project" value="UniProtKB-EC"/>
</dbReference>
<evidence type="ECO:0000256" key="4">
    <source>
        <dbReference type="ARBA" id="ARBA00022729"/>
    </source>
</evidence>
<dbReference type="SUPFAM" id="SSF51011">
    <property type="entry name" value="Glycosyl hydrolase domain"/>
    <property type="match status" value="1"/>
</dbReference>
<dbReference type="Gene3D" id="2.60.40.10">
    <property type="entry name" value="Immunoglobulins"/>
    <property type="match status" value="1"/>
</dbReference>
<dbReference type="InterPro" id="IPR014756">
    <property type="entry name" value="Ig_E-set"/>
</dbReference>
<keyword evidence="5" id="KW-0378">Hydrolase</keyword>
<evidence type="ECO:0000259" key="12">
    <source>
        <dbReference type="Pfam" id="PF17967"/>
    </source>
</evidence>
<dbReference type="Pfam" id="PF03714">
    <property type="entry name" value="PUD"/>
    <property type="match status" value="2"/>
</dbReference>
<proteinExistence type="inferred from homology"/>
<evidence type="ECO:0000313" key="14">
    <source>
        <dbReference type="Proteomes" id="UP000271683"/>
    </source>
</evidence>
<dbReference type="NCBIfam" id="TIGR02103">
    <property type="entry name" value="pullul_strch"/>
    <property type="match status" value="1"/>
</dbReference>
<sequence>MTTIEIAQADALTAPHRPQWLVVHYRRDDAGYDDRVLYAWGDIDPAAVTDFPGGRAFAGEDAYGRFAWVRLAEGARDVGFLVADRAGAKDVAEDRHVDPAVTPEIWLRSGDPRVYASAAEAGVILPFAEDDVAVIHYRRTDGDYRGWGVHAWEGTPHKPVWHRPLAPARFDAFGAVFRVPVRPDAAGLRFVIHRDDHKDLPDDQRLDFSVGREVWLLAGEPAPVRPDLRSLGPELDPARALAVFVDRTTIALPARIAELAEGFALVAAAGGDLRREGDELSGERIMLPLTPRPGGLFQAQSRKFPHLRAYRAFAVPELGDAALGHLLRGQLLVIGRDHAGHVATTTAVQLPGVLDDLYADAADAALGMTVDGDRPTIAVWAPTARAVSLELSRTPDDEPKILPMERDPATGVWSIAGKRKWFGRYYRYRVEVWHPAAQRVVTTSVTDPYALSLSADSTHSQIVDLDDPALCPPGWETQARPPAVAPARMQISEVHIRDFSIADATVPAAHRGTYLAFTDEQTAGMRHLRMLADAGLTHVHLLPAFDFATVPDRRSSQAVPTCDLASFPPDSPEQQHAVMAVADHDGFNWGYDPLHYTAPEGSYATDPCGTARIVEFRRMVAALHATGLRVIMDVVYNHTMADGLAPFSVLDRIVPGYYHRLLDDGTVAESTCCSNTAPEHRMMGRLVIDSILTWARHYRIDGFRFDLMGHHPRANILETRAALDRLDGGRDIYLYGEGWNFGEVAYDSRFAQATQVNMAGTGIGTFNDRLRDAVRGGGSHGDDPSVRGFATGLGADTPLALHDRIKVGLSGGLATYRFTTHSGVELSGAQIDYNGSPSGYTAAPGECVTYVDAHDNEILYDAMAFKLPAGLPMADRARMQVLALALVVLGQGVGFVTLGTERLRSKSLDRNSYNSGDWFNQILWNGADGNGFGRGLPPAEDNEDKWPWARPLLAKPSLVPSAEHMDRTAARYAELLRIRRSTPVFGLPTADEVQRRLTFPRGGPDETPGVIVMCLDGTGLDPRWGTVVTVFNATGAPAEETVPELADVRLCLHPELVASADPLLRSAGADGGLLTVPPRSVAVFVADLA</sequence>
<feature type="domain" description="Alpha-1,6-glucosidases pullulanase-type C-terminal" evidence="11">
    <location>
        <begin position="929"/>
        <end position="1086"/>
    </location>
</feature>
<dbReference type="InterPro" id="IPR005323">
    <property type="entry name" value="CBM41_pullulanase"/>
</dbReference>
<dbReference type="Pfam" id="PF11852">
    <property type="entry name" value="Pullul_strch_C"/>
    <property type="match status" value="1"/>
</dbReference>
<evidence type="ECO:0000256" key="1">
    <source>
        <dbReference type="ARBA" id="ARBA00000548"/>
    </source>
</evidence>
<evidence type="ECO:0000259" key="11">
    <source>
        <dbReference type="Pfam" id="PF11852"/>
    </source>
</evidence>
<dbReference type="SUPFAM" id="SSF81296">
    <property type="entry name" value="E set domains"/>
    <property type="match status" value="2"/>
</dbReference>
<dbReference type="InterPro" id="IPR024561">
    <property type="entry name" value="Pullul_strch_C"/>
</dbReference>
<organism evidence="13 14">
    <name type="scientific">Couchioplanes caeruleus</name>
    <dbReference type="NCBI Taxonomy" id="56438"/>
    <lineage>
        <taxon>Bacteria</taxon>
        <taxon>Bacillati</taxon>
        <taxon>Actinomycetota</taxon>
        <taxon>Actinomycetes</taxon>
        <taxon>Micromonosporales</taxon>
        <taxon>Micromonosporaceae</taxon>
        <taxon>Couchioplanes</taxon>
    </lineage>
</organism>
<gene>
    <name evidence="13" type="ORF">EDD30_1852</name>
</gene>
<dbReference type="InterPro" id="IPR013780">
    <property type="entry name" value="Glyco_hydro_b"/>
</dbReference>
<keyword evidence="7" id="KW-0326">Glycosidase</keyword>
<dbReference type="Proteomes" id="UP000271683">
    <property type="component" value="Unassembled WGS sequence"/>
</dbReference>
<dbReference type="Gene3D" id="2.60.40.1180">
    <property type="entry name" value="Golgi alpha-mannosidase II"/>
    <property type="match status" value="1"/>
</dbReference>
<dbReference type="CDD" id="cd02860">
    <property type="entry name" value="E_set_Pullulanase"/>
    <property type="match status" value="1"/>
</dbReference>
<dbReference type="InterPro" id="IPR040671">
    <property type="entry name" value="Pullulanase_N2"/>
</dbReference>
<dbReference type="InterPro" id="IPR013783">
    <property type="entry name" value="Ig-like_fold"/>
</dbReference>
<dbReference type="GO" id="GO:0005975">
    <property type="term" value="P:carbohydrate metabolic process"/>
    <property type="evidence" value="ECO:0007669"/>
    <property type="project" value="InterPro"/>
</dbReference>
<dbReference type="CDD" id="cd11341">
    <property type="entry name" value="AmyAc_Pullulanase_LD-like"/>
    <property type="match status" value="1"/>
</dbReference>
<evidence type="ECO:0000256" key="5">
    <source>
        <dbReference type="ARBA" id="ARBA00022801"/>
    </source>
</evidence>
<feature type="domain" description="Glycoside hydrolase family 13 N-terminal" evidence="9">
    <location>
        <begin position="366"/>
        <end position="450"/>
    </location>
</feature>
<evidence type="ECO:0000259" key="9">
    <source>
        <dbReference type="Pfam" id="PF02922"/>
    </source>
</evidence>
<dbReference type="OrthoDB" id="9805159at2"/>
<evidence type="ECO:0000256" key="7">
    <source>
        <dbReference type="ARBA" id="ARBA00023295"/>
    </source>
</evidence>
<dbReference type="GO" id="GO:0051060">
    <property type="term" value="F:pullulanase activity"/>
    <property type="evidence" value="ECO:0007669"/>
    <property type="project" value="InterPro"/>
</dbReference>
<dbReference type="SUPFAM" id="SSF51445">
    <property type="entry name" value="(Trans)glycosidases"/>
    <property type="match status" value="1"/>
</dbReference>
<dbReference type="CDD" id="cd10315">
    <property type="entry name" value="CBM41_pullulanase"/>
    <property type="match status" value="2"/>
</dbReference>
<comment type="similarity">
    <text evidence="2">Belongs to the glycosyl hydrolase 13 family.</text>
</comment>
<dbReference type="InterPro" id="IPR017853">
    <property type="entry name" value="GH"/>
</dbReference>
<dbReference type="InterPro" id="IPR011839">
    <property type="entry name" value="Pullul_strch"/>
</dbReference>
<evidence type="ECO:0000256" key="3">
    <source>
        <dbReference type="ARBA" id="ARBA00012595"/>
    </source>
</evidence>
<keyword evidence="4" id="KW-0732">Signal</keyword>
<name>A0A3N1GFV6_9ACTN</name>
<comment type="catalytic activity">
    <reaction evidence="1">
        <text>Endohydrolysis of (1-&gt;4)-alpha-D-glucosidic linkages in polysaccharides containing three or more (1-&gt;4)-alpha-linked D-glucose units.</text>
        <dbReference type="EC" id="3.2.1.1"/>
    </reaction>
</comment>
<dbReference type="EMBL" id="RJKL01000001">
    <property type="protein sequence ID" value="ROP29068.1"/>
    <property type="molecule type" value="Genomic_DNA"/>
</dbReference>
<dbReference type="PANTHER" id="PTHR43002">
    <property type="entry name" value="GLYCOGEN DEBRANCHING ENZYME"/>
    <property type="match status" value="1"/>
</dbReference>
<feature type="domain" description="Pullulanase carbohydrate-binding module 41" evidence="10">
    <location>
        <begin position="21"/>
        <end position="115"/>
    </location>
</feature>
<protein>
    <recommendedName>
        <fullName evidence="3">alpha-amylase</fullName>
        <ecNumber evidence="3">3.2.1.1</ecNumber>
    </recommendedName>
    <alternativeName>
        <fullName evidence="8">1,4-alpha-D-glucan glucanohydrolase</fullName>
    </alternativeName>
</protein>
<dbReference type="InterPro" id="IPR004193">
    <property type="entry name" value="Glyco_hydro_13_N"/>
</dbReference>
<dbReference type="GO" id="GO:0030246">
    <property type="term" value="F:carbohydrate binding"/>
    <property type="evidence" value="ECO:0007669"/>
    <property type="project" value="InterPro"/>
</dbReference>